<dbReference type="InterPro" id="IPR036259">
    <property type="entry name" value="MFS_trans_sf"/>
</dbReference>
<feature type="transmembrane region" description="Helical" evidence="6">
    <location>
        <begin position="343"/>
        <end position="369"/>
    </location>
</feature>
<keyword evidence="9" id="KW-1185">Reference proteome</keyword>
<dbReference type="AlphaFoldDB" id="A0A1K1U691"/>
<feature type="transmembrane region" description="Helical" evidence="6">
    <location>
        <begin position="214"/>
        <end position="236"/>
    </location>
</feature>
<keyword evidence="4 6" id="KW-1133">Transmembrane helix</keyword>
<dbReference type="Pfam" id="PF07690">
    <property type="entry name" value="MFS_1"/>
    <property type="match status" value="1"/>
</dbReference>
<dbReference type="PROSITE" id="PS50850">
    <property type="entry name" value="MFS"/>
    <property type="match status" value="1"/>
</dbReference>
<organism evidence="8 9">
    <name type="scientific">Marinospirillum alkaliphilum DSM 21637</name>
    <dbReference type="NCBI Taxonomy" id="1122209"/>
    <lineage>
        <taxon>Bacteria</taxon>
        <taxon>Pseudomonadati</taxon>
        <taxon>Pseudomonadota</taxon>
        <taxon>Gammaproteobacteria</taxon>
        <taxon>Oceanospirillales</taxon>
        <taxon>Oceanospirillaceae</taxon>
        <taxon>Marinospirillum</taxon>
    </lineage>
</organism>
<evidence type="ECO:0000313" key="8">
    <source>
        <dbReference type="EMBL" id="SFX07915.1"/>
    </source>
</evidence>
<evidence type="ECO:0000256" key="2">
    <source>
        <dbReference type="ARBA" id="ARBA00022475"/>
    </source>
</evidence>
<dbReference type="GO" id="GO:0022857">
    <property type="term" value="F:transmembrane transporter activity"/>
    <property type="evidence" value="ECO:0007669"/>
    <property type="project" value="InterPro"/>
</dbReference>
<feature type="transmembrane region" description="Helical" evidence="6">
    <location>
        <begin position="132"/>
        <end position="154"/>
    </location>
</feature>
<keyword evidence="3 6" id="KW-0812">Transmembrane</keyword>
<dbReference type="InterPro" id="IPR050189">
    <property type="entry name" value="MFS_Efflux_Transporters"/>
</dbReference>
<evidence type="ECO:0000256" key="4">
    <source>
        <dbReference type="ARBA" id="ARBA00022989"/>
    </source>
</evidence>
<feature type="transmembrane region" description="Helical" evidence="6">
    <location>
        <begin position="287"/>
        <end position="306"/>
    </location>
</feature>
<dbReference type="RefSeq" id="WP_245770370.1">
    <property type="nucleotide sequence ID" value="NZ_FPJW01000001.1"/>
</dbReference>
<feature type="transmembrane region" description="Helical" evidence="6">
    <location>
        <begin position="166"/>
        <end position="185"/>
    </location>
</feature>
<keyword evidence="5 6" id="KW-0472">Membrane</keyword>
<dbReference type="Proteomes" id="UP000182350">
    <property type="component" value="Unassembled WGS sequence"/>
</dbReference>
<dbReference type="InterPro" id="IPR020846">
    <property type="entry name" value="MFS_dom"/>
</dbReference>
<accession>A0A1K1U691</accession>
<proteinExistence type="predicted"/>
<dbReference type="PANTHER" id="PTHR43124">
    <property type="entry name" value="PURINE EFFLUX PUMP PBUE"/>
    <property type="match status" value="1"/>
</dbReference>
<dbReference type="SUPFAM" id="SSF103473">
    <property type="entry name" value="MFS general substrate transporter"/>
    <property type="match status" value="1"/>
</dbReference>
<dbReference type="EMBL" id="FPJW01000001">
    <property type="protein sequence ID" value="SFX07915.1"/>
    <property type="molecule type" value="Genomic_DNA"/>
</dbReference>
<dbReference type="PANTHER" id="PTHR43124:SF3">
    <property type="entry name" value="CHLORAMPHENICOL EFFLUX PUMP RV0191"/>
    <property type="match status" value="1"/>
</dbReference>
<evidence type="ECO:0000256" key="6">
    <source>
        <dbReference type="SAM" id="Phobius"/>
    </source>
</evidence>
<feature type="transmembrane region" description="Helical" evidence="6">
    <location>
        <begin position="77"/>
        <end position="95"/>
    </location>
</feature>
<feature type="transmembrane region" description="Helical" evidence="6">
    <location>
        <begin position="381"/>
        <end position="402"/>
    </location>
</feature>
<dbReference type="STRING" id="1122209.SAMN02745752_00456"/>
<evidence type="ECO:0000256" key="5">
    <source>
        <dbReference type="ARBA" id="ARBA00023136"/>
    </source>
</evidence>
<evidence type="ECO:0000313" key="9">
    <source>
        <dbReference type="Proteomes" id="UP000182350"/>
    </source>
</evidence>
<evidence type="ECO:0000259" key="7">
    <source>
        <dbReference type="PROSITE" id="PS50850"/>
    </source>
</evidence>
<feature type="transmembrane region" description="Helical" evidence="6">
    <location>
        <begin position="7"/>
        <end position="25"/>
    </location>
</feature>
<sequence>MTLNLRFFLHAFLPFALGYYLSYFYRVVNGVIAEPLTLELGLGPATLGWIGSAYFLFFAAAQLPLGVLLDRFDTRKVASAILVIAAAGALIFALAQNATQLWIGRGLIGLGVSACLMSAFRAYAALVPPERLAMINGLQLACGGLGALTATAPVEWLLPLTGWRGMFFGLAILTLAIALLLRLRVPVILSAEQPREDSLMTQIRDSLAIFRNRAFLRVAPASVLNQAIYIALLSLWASVWLREVDGYSGSATADLLFWSAAGMVAGFMGLGWLTTRLQQLGFTTTQVSVSGMLVFSVCMLALILRWPVPTTLLWVILGFFGSSGTLMYAALSQSFPKKLAGRVNTALNLLVFASAFLIQWLIGVLIALWTPAADGSYPDMAYVYAFAAVAACQMLALVWYFLARPGTP</sequence>
<evidence type="ECO:0000256" key="1">
    <source>
        <dbReference type="ARBA" id="ARBA00004651"/>
    </source>
</evidence>
<feature type="transmembrane region" description="Helical" evidence="6">
    <location>
        <begin position="256"/>
        <end position="275"/>
    </location>
</feature>
<dbReference type="GO" id="GO:0005886">
    <property type="term" value="C:plasma membrane"/>
    <property type="evidence" value="ECO:0007669"/>
    <property type="project" value="UniProtKB-SubCell"/>
</dbReference>
<reference evidence="8 9" key="1">
    <citation type="submission" date="2016-11" db="EMBL/GenBank/DDBJ databases">
        <authorList>
            <person name="Jaros S."/>
            <person name="Januszkiewicz K."/>
            <person name="Wedrychowicz H."/>
        </authorList>
    </citation>
    <scope>NUCLEOTIDE SEQUENCE [LARGE SCALE GENOMIC DNA]</scope>
    <source>
        <strain evidence="8 9">DSM 21637</strain>
    </source>
</reference>
<dbReference type="Gene3D" id="1.20.1250.20">
    <property type="entry name" value="MFS general substrate transporter like domains"/>
    <property type="match status" value="1"/>
</dbReference>
<feature type="transmembrane region" description="Helical" evidence="6">
    <location>
        <begin position="45"/>
        <end position="65"/>
    </location>
</feature>
<comment type="subcellular location">
    <subcellularLocation>
        <location evidence="1">Cell membrane</location>
        <topology evidence="1">Multi-pass membrane protein</topology>
    </subcellularLocation>
</comment>
<feature type="transmembrane region" description="Helical" evidence="6">
    <location>
        <begin position="101"/>
        <end position="120"/>
    </location>
</feature>
<gene>
    <name evidence="8" type="ORF">SAMN02745752_00456</name>
</gene>
<evidence type="ECO:0000256" key="3">
    <source>
        <dbReference type="ARBA" id="ARBA00022692"/>
    </source>
</evidence>
<feature type="transmembrane region" description="Helical" evidence="6">
    <location>
        <begin position="312"/>
        <end position="331"/>
    </location>
</feature>
<feature type="domain" description="Major facilitator superfamily (MFS) profile" evidence="7">
    <location>
        <begin position="11"/>
        <end position="408"/>
    </location>
</feature>
<protein>
    <submittedName>
        <fullName evidence="8">Sugar phosphate permease</fullName>
    </submittedName>
</protein>
<keyword evidence="2" id="KW-1003">Cell membrane</keyword>
<dbReference type="InterPro" id="IPR011701">
    <property type="entry name" value="MFS"/>
</dbReference>
<name>A0A1K1U691_9GAMM</name>